<dbReference type="PANTHER" id="PTHR13018">
    <property type="entry name" value="PROBABLE MEMBRANE PROTEIN DUF221-RELATED"/>
    <property type="match status" value="1"/>
</dbReference>
<feature type="domain" description="CSC1/OSCA1-like cytosolic" evidence="3">
    <location>
        <begin position="263"/>
        <end position="348"/>
    </location>
</feature>
<dbReference type="AlphaFoldDB" id="A0A8S1KHW9"/>
<dbReference type="PANTHER" id="PTHR13018:SF83">
    <property type="entry name" value="RRM DOMAIN-CONTAINING PROTEIN"/>
    <property type="match status" value="1"/>
</dbReference>
<comment type="caution">
    <text evidence="4">The sequence shown here is derived from an EMBL/GenBank/DDBJ whole genome shotgun (WGS) entry which is preliminary data.</text>
</comment>
<evidence type="ECO:0000313" key="5">
    <source>
        <dbReference type="Proteomes" id="UP000692954"/>
    </source>
</evidence>
<dbReference type="InterPro" id="IPR027815">
    <property type="entry name" value="CSC1/OSCA1-like_cyt"/>
</dbReference>
<dbReference type="GO" id="GO:0005886">
    <property type="term" value="C:plasma membrane"/>
    <property type="evidence" value="ECO:0007669"/>
    <property type="project" value="TreeGrafter"/>
</dbReference>
<feature type="transmembrane region" description="Helical" evidence="2">
    <location>
        <begin position="154"/>
        <end position="176"/>
    </location>
</feature>
<keyword evidence="2" id="KW-0472">Membrane</keyword>
<feature type="transmembrane region" description="Helical" evidence="2">
    <location>
        <begin position="86"/>
        <end position="106"/>
    </location>
</feature>
<keyword evidence="1" id="KW-0175">Coiled coil</keyword>
<evidence type="ECO:0000256" key="1">
    <source>
        <dbReference type="SAM" id="Coils"/>
    </source>
</evidence>
<dbReference type="GO" id="GO:0005227">
    <property type="term" value="F:calcium-activated cation channel activity"/>
    <property type="evidence" value="ECO:0007669"/>
    <property type="project" value="InterPro"/>
</dbReference>
<dbReference type="EMBL" id="CAJJDN010000009">
    <property type="protein sequence ID" value="CAD8055090.1"/>
    <property type="molecule type" value="Genomic_DNA"/>
</dbReference>
<name>A0A8S1KHW9_9CILI</name>
<dbReference type="InterPro" id="IPR045122">
    <property type="entry name" value="Csc1-like"/>
</dbReference>
<reference evidence="4" key="1">
    <citation type="submission" date="2021-01" db="EMBL/GenBank/DDBJ databases">
        <authorList>
            <consortium name="Genoscope - CEA"/>
            <person name="William W."/>
        </authorList>
    </citation>
    <scope>NUCLEOTIDE SEQUENCE</scope>
</reference>
<evidence type="ECO:0000259" key="3">
    <source>
        <dbReference type="Pfam" id="PF14703"/>
    </source>
</evidence>
<feature type="transmembrane region" description="Helical" evidence="2">
    <location>
        <begin position="555"/>
        <end position="580"/>
    </location>
</feature>
<protein>
    <recommendedName>
        <fullName evidence="3">CSC1/OSCA1-like cytosolic domain-containing protein</fullName>
    </recommendedName>
</protein>
<sequence>MNIQQLQSHIPQISQHSQASQQMNSPAQYNLDSIPGDWVLAIIHQSAHKVGIAGKQICQCCGYHVCEFQLKLSVDKEDLSFLGSGYPLYFTFIKNCIFLLCLHLMAAGQFNIISNYQGQDCRPKKKLQDPEDKVCLRDIVTIFSLANRKNDQELLALEDILTLSSTFLMMVFLIYFRKNQKKLDVFCDLQELTPSDYTVMAYNIDQSDKLKQYFEIDLFKLSRKMKVKKINLAYDLSKINELKEQKNNILNKKKQCFLNQEQFNEEELEDVNNKLEEQKKKCNFTGLAFVSFKYERMKSEVIQIAKKQYAAPIINTFTGLNFNEGRSLDYYGHPIYVEVAPEPTDINWNVIYIWANHSIYRRIFGAVINIIVNFILSVVVYLSILKQVKVLGELSKNYNDNDTFNGHYIKVHLYSLGYSMITVFINSFLLQELTRAIVSFQAYPTFSQVSLAIASKLSFMMFLNSVFMQCLIALESGNVYYAGGLAYNMTYFFISNAFIPPIIQMLDISSLVKSIKQYYYKKYGILTQQELNELLEFPEHKIEESYAEVLKTMNVTFFVGPLVPLGYIFSIIGLILFYWAEKYQLLRKKTVKHTPSFQLSSKMTDSLQLIPIIHILSTSAFKYFIQKNLSLISIIGLIISLIYHFIPNNKLVALIWDFGEHDEYEKYCDSIFPFNYDRENPITQQKALRRWLKRQQRYEQRKEKRIKSGDDYATLKQKEKEIKLQLELFQ</sequence>
<keyword evidence="2" id="KW-0812">Transmembrane</keyword>
<feature type="coiled-coil region" evidence="1">
    <location>
        <begin position="258"/>
        <end position="285"/>
    </location>
</feature>
<feature type="transmembrane region" description="Helical" evidence="2">
    <location>
        <begin position="411"/>
        <end position="430"/>
    </location>
</feature>
<gene>
    <name evidence="4" type="ORF">PSON_ATCC_30995.1.T0090066</name>
</gene>
<feature type="transmembrane region" description="Helical" evidence="2">
    <location>
        <begin position="363"/>
        <end position="384"/>
    </location>
</feature>
<evidence type="ECO:0000313" key="4">
    <source>
        <dbReference type="EMBL" id="CAD8055090.1"/>
    </source>
</evidence>
<keyword evidence="5" id="KW-1185">Reference proteome</keyword>
<accession>A0A8S1KHW9</accession>
<evidence type="ECO:0000256" key="2">
    <source>
        <dbReference type="SAM" id="Phobius"/>
    </source>
</evidence>
<dbReference type="OrthoDB" id="291767at2759"/>
<keyword evidence="2" id="KW-1133">Transmembrane helix</keyword>
<dbReference type="Proteomes" id="UP000692954">
    <property type="component" value="Unassembled WGS sequence"/>
</dbReference>
<proteinExistence type="predicted"/>
<feature type="transmembrane region" description="Helical" evidence="2">
    <location>
        <begin position="629"/>
        <end position="646"/>
    </location>
</feature>
<feature type="transmembrane region" description="Helical" evidence="2">
    <location>
        <begin position="480"/>
        <end position="499"/>
    </location>
</feature>
<dbReference type="Pfam" id="PF14703">
    <property type="entry name" value="PHM7_cyt"/>
    <property type="match status" value="1"/>
</dbReference>
<organism evidence="4 5">
    <name type="scientific">Paramecium sonneborni</name>
    <dbReference type="NCBI Taxonomy" id="65129"/>
    <lineage>
        <taxon>Eukaryota</taxon>
        <taxon>Sar</taxon>
        <taxon>Alveolata</taxon>
        <taxon>Ciliophora</taxon>
        <taxon>Intramacronucleata</taxon>
        <taxon>Oligohymenophorea</taxon>
        <taxon>Peniculida</taxon>
        <taxon>Parameciidae</taxon>
        <taxon>Paramecium</taxon>
    </lineage>
</organism>